<dbReference type="InterPro" id="IPR050346">
    <property type="entry name" value="FMO-like"/>
</dbReference>
<evidence type="ECO:0000256" key="4">
    <source>
        <dbReference type="ARBA" id="ARBA00023002"/>
    </source>
</evidence>
<comment type="caution">
    <text evidence="6">The sequence shown here is derived from an EMBL/GenBank/DDBJ whole genome shotgun (WGS) entry which is preliminary data.</text>
</comment>
<keyword evidence="5" id="KW-0503">Monooxygenase</keyword>
<evidence type="ECO:0000313" key="6">
    <source>
        <dbReference type="EMBL" id="KAK9023735.1"/>
    </source>
</evidence>
<protein>
    <recommendedName>
        <fullName evidence="5">Flavin-containing monooxygenase</fullName>
        <ecNumber evidence="5">1.-.-.-</ecNumber>
    </recommendedName>
</protein>
<proteinExistence type="inferred from homology"/>
<evidence type="ECO:0000256" key="1">
    <source>
        <dbReference type="ARBA" id="ARBA00009183"/>
    </source>
</evidence>
<keyword evidence="2 5" id="KW-0285">Flavoprotein</keyword>
<evidence type="ECO:0000313" key="7">
    <source>
        <dbReference type="Proteomes" id="UP001396334"/>
    </source>
</evidence>
<organism evidence="6 7">
    <name type="scientific">Hibiscus sabdariffa</name>
    <name type="common">roselle</name>
    <dbReference type="NCBI Taxonomy" id="183260"/>
    <lineage>
        <taxon>Eukaryota</taxon>
        <taxon>Viridiplantae</taxon>
        <taxon>Streptophyta</taxon>
        <taxon>Embryophyta</taxon>
        <taxon>Tracheophyta</taxon>
        <taxon>Spermatophyta</taxon>
        <taxon>Magnoliopsida</taxon>
        <taxon>eudicotyledons</taxon>
        <taxon>Gunneridae</taxon>
        <taxon>Pentapetalae</taxon>
        <taxon>rosids</taxon>
        <taxon>malvids</taxon>
        <taxon>Malvales</taxon>
        <taxon>Malvaceae</taxon>
        <taxon>Malvoideae</taxon>
        <taxon>Hibiscus</taxon>
    </lineage>
</organism>
<dbReference type="EMBL" id="JBBPBN010000015">
    <property type="protein sequence ID" value="KAK9023735.1"/>
    <property type="molecule type" value="Genomic_DNA"/>
</dbReference>
<evidence type="ECO:0000256" key="3">
    <source>
        <dbReference type="ARBA" id="ARBA00022827"/>
    </source>
</evidence>
<dbReference type="Pfam" id="PF00743">
    <property type="entry name" value="FMO-like"/>
    <property type="match status" value="1"/>
</dbReference>
<evidence type="ECO:0000256" key="2">
    <source>
        <dbReference type="ARBA" id="ARBA00022630"/>
    </source>
</evidence>
<sequence>MEKRVANVGAGTSGLIVCKYILDKGFDPIVFEAEDTMGRVWARTLDSNTLDKFTGFPWPSNAKETYPSHSQVQAISASLLTSSSIPRAYINHLLNVHEMLAQILLEMYVFFLSISAFCGYELRFRSFLCLLVFEVIRSLSMSVLCHLSFGTKLIVTGKVSARKKITAFSVDVAGIIPTIFSGG</sequence>
<dbReference type="Gene3D" id="3.50.50.60">
    <property type="entry name" value="FAD/NAD(P)-binding domain"/>
    <property type="match status" value="1"/>
</dbReference>
<dbReference type="EC" id="1.-.-.-" evidence="5"/>
<gene>
    <name evidence="6" type="ORF">V6N11_003937</name>
</gene>
<dbReference type="InterPro" id="IPR036188">
    <property type="entry name" value="FAD/NAD-bd_sf"/>
</dbReference>
<evidence type="ECO:0000256" key="5">
    <source>
        <dbReference type="RuleBase" id="RU361177"/>
    </source>
</evidence>
<keyword evidence="7" id="KW-1185">Reference proteome</keyword>
<dbReference type="SUPFAM" id="SSF51905">
    <property type="entry name" value="FAD/NAD(P)-binding domain"/>
    <property type="match status" value="1"/>
</dbReference>
<keyword evidence="4 5" id="KW-0560">Oxidoreductase</keyword>
<dbReference type="Proteomes" id="UP001396334">
    <property type="component" value="Unassembled WGS sequence"/>
</dbReference>
<comment type="similarity">
    <text evidence="1 5">Belongs to the FMO family.</text>
</comment>
<accession>A0ABR2SF70</accession>
<dbReference type="PANTHER" id="PTHR23023">
    <property type="entry name" value="DIMETHYLANILINE MONOOXYGENASE"/>
    <property type="match status" value="1"/>
</dbReference>
<dbReference type="InterPro" id="IPR020946">
    <property type="entry name" value="Flavin_mOase-like"/>
</dbReference>
<keyword evidence="3 5" id="KW-0274">FAD</keyword>
<reference evidence="6 7" key="1">
    <citation type="journal article" date="2024" name="G3 (Bethesda)">
        <title>Genome assembly of Hibiscus sabdariffa L. provides insights into metabolisms of medicinal natural products.</title>
        <authorList>
            <person name="Kim T."/>
        </authorList>
    </citation>
    <scope>NUCLEOTIDE SEQUENCE [LARGE SCALE GENOMIC DNA]</scope>
    <source>
        <strain evidence="6">TK-2024</strain>
        <tissue evidence="6">Old leaves</tissue>
    </source>
</reference>
<comment type="cofactor">
    <cofactor evidence="5">
        <name>FAD</name>
        <dbReference type="ChEBI" id="CHEBI:57692"/>
    </cofactor>
</comment>
<name>A0ABR2SF70_9ROSI</name>